<dbReference type="AlphaFoldDB" id="A0A8J5S5V8"/>
<reference evidence="1" key="1">
    <citation type="journal article" date="2021" name="bioRxiv">
        <title>Whole Genome Assembly and Annotation of Northern Wild Rice, Zizania palustris L., Supports a Whole Genome Duplication in the Zizania Genus.</title>
        <authorList>
            <person name="Haas M."/>
            <person name="Kono T."/>
            <person name="Macchietto M."/>
            <person name="Millas R."/>
            <person name="McGilp L."/>
            <person name="Shao M."/>
            <person name="Duquette J."/>
            <person name="Hirsch C.N."/>
            <person name="Kimball J."/>
        </authorList>
    </citation>
    <scope>NUCLEOTIDE SEQUENCE</scope>
    <source>
        <tissue evidence="1">Fresh leaf tissue</tissue>
    </source>
</reference>
<evidence type="ECO:0000313" key="1">
    <source>
        <dbReference type="EMBL" id="KAG8050661.1"/>
    </source>
</evidence>
<dbReference type="EMBL" id="JAAALK010000289">
    <property type="protein sequence ID" value="KAG8050661.1"/>
    <property type="molecule type" value="Genomic_DNA"/>
</dbReference>
<accession>A0A8J5S5V8</accession>
<gene>
    <name evidence="1" type="ORF">GUJ93_ZPchr0009g1892</name>
</gene>
<comment type="caution">
    <text evidence="1">The sequence shown here is derived from an EMBL/GenBank/DDBJ whole genome shotgun (WGS) entry which is preliminary data.</text>
</comment>
<reference evidence="1" key="2">
    <citation type="submission" date="2021-02" db="EMBL/GenBank/DDBJ databases">
        <authorList>
            <person name="Kimball J.A."/>
            <person name="Haas M.W."/>
            <person name="Macchietto M."/>
            <person name="Kono T."/>
            <person name="Duquette J."/>
            <person name="Shao M."/>
        </authorList>
    </citation>
    <scope>NUCLEOTIDE SEQUENCE</scope>
    <source>
        <tissue evidence="1">Fresh leaf tissue</tissue>
    </source>
</reference>
<protein>
    <submittedName>
        <fullName evidence="1">Uncharacterized protein</fullName>
    </submittedName>
</protein>
<dbReference type="Proteomes" id="UP000729402">
    <property type="component" value="Unassembled WGS sequence"/>
</dbReference>
<sequence length="75" mass="8414">MVREAAAVSVRRLLCPTRVGREEAEAVPAGGHRGDVGAHWEDKREARRMRRLGVAWRRGVSRPNGVRWNRDGGGR</sequence>
<evidence type="ECO:0000313" key="2">
    <source>
        <dbReference type="Proteomes" id="UP000729402"/>
    </source>
</evidence>
<organism evidence="1 2">
    <name type="scientific">Zizania palustris</name>
    <name type="common">Northern wild rice</name>
    <dbReference type="NCBI Taxonomy" id="103762"/>
    <lineage>
        <taxon>Eukaryota</taxon>
        <taxon>Viridiplantae</taxon>
        <taxon>Streptophyta</taxon>
        <taxon>Embryophyta</taxon>
        <taxon>Tracheophyta</taxon>
        <taxon>Spermatophyta</taxon>
        <taxon>Magnoliopsida</taxon>
        <taxon>Liliopsida</taxon>
        <taxon>Poales</taxon>
        <taxon>Poaceae</taxon>
        <taxon>BOP clade</taxon>
        <taxon>Oryzoideae</taxon>
        <taxon>Oryzeae</taxon>
        <taxon>Zizaniinae</taxon>
        <taxon>Zizania</taxon>
    </lineage>
</organism>
<name>A0A8J5S5V8_ZIZPA</name>
<proteinExistence type="predicted"/>
<keyword evidence="2" id="KW-1185">Reference proteome</keyword>